<evidence type="ECO:0000313" key="3">
    <source>
        <dbReference type="EMBL" id="ETX02775.1"/>
    </source>
</evidence>
<dbReference type="PIRSF" id="PIRSF004553">
    <property type="entry name" value="CHP00095"/>
    <property type="match status" value="1"/>
</dbReference>
<dbReference type="InterPro" id="IPR002052">
    <property type="entry name" value="DNA_methylase_N6_adenine_CS"/>
</dbReference>
<keyword evidence="4" id="KW-1185">Reference proteome</keyword>
<evidence type="ECO:0000256" key="2">
    <source>
        <dbReference type="ARBA" id="ARBA00022679"/>
    </source>
</evidence>
<keyword evidence="2" id="KW-0808">Transferase</keyword>
<dbReference type="AlphaFoldDB" id="W4LXZ3"/>
<evidence type="ECO:0000313" key="4">
    <source>
        <dbReference type="Proteomes" id="UP000019141"/>
    </source>
</evidence>
<evidence type="ECO:0000256" key="1">
    <source>
        <dbReference type="ARBA" id="ARBA00022603"/>
    </source>
</evidence>
<dbReference type="InterPro" id="IPR029063">
    <property type="entry name" value="SAM-dependent_MTases_sf"/>
</dbReference>
<proteinExistence type="predicted"/>
<dbReference type="PROSITE" id="PS00092">
    <property type="entry name" value="N6_MTASE"/>
    <property type="match status" value="1"/>
</dbReference>
<accession>W4LXZ3</accession>
<dbReference type="PANTHER" id="PTHR43542:SF1">
    <property type="entry name" value="METHYLTRANSFERASE"/>
    <property type="match status" value="1"/>
</dbReference>
<dbReference type="SUPFAM" id="SSF53335">
    <property type="entry name" value="S-adenosyl-L-methionine-dependent methyltransferases"/>
    <property type="match status" value="1"/>
</dbReference>
<evidence type="ECO:0008006" key="5">
    <source>
        <dbReference type="Google" id="ProtNLM"/>
    </source>
</evidence>
<keyword evidence="1" id="KW-0489">Methyltransferase</keyword>
<dbReference type="PANTHER" id="PTHR43542">
    <property type="entry name" value="METHYLTRANSFERASE"/>
    <property type="match status" value="1"/>
</dbReference>
<dbReference type="GO" id="GO:0003676">
    <property type="term" value="F:nucleic acid binding"/>
    <property type="evidence" value="ECO:0007669"/>
    <property type="project" value="InterPro"/>
</dbReference>
<sequence length="189" mass="20700">MKNQPLRIGGGAFNGRRLQSVPGRSVRPTSGRVRQALFNMLRPVIRDAIFVDLFAGTGSVGLEALSHGARQVYFVEADRRVAATLQRNVEQCAVGDRATIIVAPLPLAVQRLPAVLRADVLFLDPPYDSELAEQTLTALEPRSLLAPDGMVIWQHAAWHPVPQEVRIGGQRCLGGKPRRYGDTQVSIFT</sequence>
<reference evidence="3 4" key="1">
    <citation type="journal article" date="2014" name="Nature">
        <title>An environmental bacterial taxon with a large and distinct metabolic repertoire.</title>
        <authorList>
            <person name="Wilson M.C."/>
            <person name="Mori T."/>
            <person name="Ruckert C."/>
            <person name="Uria A.R."/>
            <person name="Helf M.J."/>
            <person name="Takada K."/>
            <person name="Gernert C."/>
            <person name="Steffens U.A."/>
            <person name="Heycke N."/>
            <person name="Schmitt S."/>
            <person name="Rinke C."/>
            <person name="Helfrich E.J."/>
            <person name="Brachmann A.O."/>
            <person name="Gurgui C."/>
            <person name="Wakimoto T."/>
            <person name="Kracht M."/>
            <person name="Crusemann M."/>
            <person name="Hentschel U."/>
            <person name="Abe I."/>
            <person name="Matsunaga S."/>
            <person name="Kalinowski J."/>
            <person name="Takeyama H."/>
            <person name="Piel J."/>
        </authorList>
    </citation>
    <scope>NUCLEOTIDE SEQUENCE [LARGE SCALE GENOMIC DNA]</scope>
    <source>
        <strain evidence="4">TSY1</strain>
    </source>
</reference>
<dbReference type="Pfam" id="PF03602">
    <property type="entry name" value="Cons_hypoth95"/>
    <property type="match status" value="1"/>
</dbReference>
<dbReference type="GO" id="GO:0008168">
    <property type="term" value="F:methyltransferase activity"/>
    <property type="evidence" value="ECO:0007669"/>
    <property type="project" value="UniProtKB-KW"/>
</dbReference>
<dbReference type="Gene3D" id="3.40.50.150">
    <property type="entry name" value="Vaccinia Virus protein VP39"/>
    <property type="match status" value="1"/>
</dbReference>
<gene>
    <name evidence="3" type="ORF">ETSY1_02390</name>
</gene>
<name>W4LXZ3_ENTF1</name>
<protein>
    <recommendedName>
        <fullName evidence="5">Methyltransferase</fullName>
    </recommendedName>
</protein>
<comment type="caution">
    <text evidence="3">The sequence shown here is derived from an EMBL/GenBank/DDBJ whole genome shotgun (WGS) entry which is preliminary data.</text>
</comment>
<dbReference type="GO" id="GO:0031167">
    <property type="term" value="P:rRNA methylation"/>
    <property type="evidence" value="ECO:0007669"/>
    <property type="project" value="InterPro"/>
</dbReference>
<organism evidence="3 4">
    <name type="scientific">Entotheonella factor</name>
    <dbReference type="NCBI Taxonomy" id="1429438"/>
    <lineage>
        <taxon>Bacteria</taxon>
        <taxon>Pseudomonadati</taxon>
        <taxon>Nitrospinota/Tectimicrobiota group</taxon>
        <taxon>Candidatus Tectimicrobiota</taxon>
        <taxon>Candidatus Entotheonellia</taxon>
        <taxon>Candidatus Entotheonellales</taxon>
        <taxon>Candidatus Entotheonellaceae</taxon>
        <taxon>Candidatus Entotheonella</taxon>
    </lineage>
</organism>
<dbReference type="HOGENOM" id="CLU_075826_0_2_7"/>
<dbReference type="Proteomes" id="UP000019141">
    <property type="component" value="Unassembled WGS sequence"/>
</dbReference>
<dbReference type="NCBIfam" id="TIGR00095">
    <property type="entry name" value="16S rRNA (guanine(966)-N(2))-methyltransferase RsmD"/>
    <property type="match status" value="1"/>
</dbReference>
<dbReference type="EMBL" id="AZHW01000108">
    <property type="protein sequence ID" value="ETX02775.1"/>
    <property type="molecule type" value="Genomic_DNA"/>
</dbReference>
<dbReference type="InterPro" id="IPR004398">
    <property type="entry name" value="RNA_MeTrfase_RsmD"/>
</dbReference>
<dbReference type="CDD" id="cd02440">
    <property type="entry name" value="AdoMet_MTases"/>
    <property type="match status" value="1"/>
</dbReference>